<dbReference type="SMART" id="SM01101">
    <property type="entry name" value="CRISPR_assoc"/>
    <property type="match status" value="1"/>
</dbReference>
<proteinExistence type="predicted"/>
<dbReference type="Gene3D" id="3.30.70.1200">
    <property type="entry name" value="Crispr-associated protein, domain 1"/>
    <property type="match status" value="1"/>
</dbReference>
<dbReference type="OrthoDB" id="9795689at2"/>
<accession>A0A3M6RJF5</accession>
<dbReference type="Proteomes" id="UP000275180">
    <property type="component" value="Unassembled WGS sequence"/>
</dbReference>
<dbReference type="Pfam" id="PF08798">
    <property type="entry name" value="CRISPR_assoc"/>
    <property type="match status" value="1"/>
</dbReference>
<comment type="caution">
    <text evidence="1">The sequence shown here is derived from an EMBL/GenBank/DDBJ whole genome shotgun (WGS) entry which is preliminary data.</text>
</comment>
<protein>
    <submittedName>
        <fullName evidence="1">Type I-E CRISPR-associated protein Cas6/Cse3/CasE</fullName>
    </submittedName>
</protein>
<evidence type="ECO:0000313" key="2">
    <source>
        <dbReference type="Proteomes" id="UP000275180"/>
    </source>
</evidence>
<organism evidence="1 2">
    <name type="scientific">Vandammella animalimorsus</name>
    <dbReference type="NCBI Taxonomy" id="2029117"/>
    <lineage>
        <taxon>Bacteria</taxon>
        <taxon>Pseudomonadati</taxon>
        <taxon>Pseudomonadota</taxon>
        <taxon>Betaproteobacteria</taxon>
        <taxon>Burkholderiales</taxon>
        <taxon>Comamonadaceae</taxon>
        <taxon>Vandammella</taxon>
    </lineage>
</organism>
<dbReference type="Gene3D" id="3.30.70.1210">
    <property type="entry name" value="Crispr-associated protein, domain 2"/>
    <property type="match status" value="1"/>
</dbReference>
<dbReference type="NCBIfam" id="TIGR01907">
    <property type="entry name" value="casE_Cse3"/>
    <property type="match status" value="1"/>
</dbReference>
<dbReference type="InterPro" id="IPR010179">
    <property type="entry name" value="CRISPR-assoc_prot_Cse3"/>
</dbReference>
<evidence type="ECO:0000313" key="1">
    <source>
        <dbReference type="EMBL" id="RMX15409.1"/>
    </source>
</evidence>
<name>A0A3M6RJF5_9BURK</name>
<dbReference type="AlphaFoldDB" id="A0A3M6RJF5"/>
<reference evidence="1 2" key="1">
    <citation type="submission" date="2018-10" db="EMBL/GenBank/DDBJ databases">
        <title>Comamonadaceae CDC group NO-1 genome sequencing and assembly.</title>
        <authorList>
            <person name="Bernier A.-M."/>
            <person name="Bernard K."/>
        </authorList>
    </citation>
    <scope>NUCLEOTIDE SEQUENCE [LARGE SCALE GENOMIC DNA]</scope>
    <source>
        <strain evidence="1 2">NML180582</strain>
    </source>
</reference>
<dbReference type="EMBL" id="RDQJ01000007">
    <property type="protein sequence ID" value="RMX15409.1"/>
    <property type="molecule type" value="Genomic_DNA"/>
</dbReference>
<dbReference type="SUPFAM" id="SSF117987">
    <property type="entry name" value="CRISPR-associated protein"/>
    <property type="match status" value="2"/>
</dbReference>
<sequence>MYLTRLLLDTRSAQVRRDLGNLYELHRTLVRAFVQSDAQDVPRFLWRVEPQSAWNTPPVVLVQSEHRADWSPLQALPRYFKVPPESKVLSPEQLFPAGRRCRFRLFANPTVTRAGKRIGLVGEDAQLAWLQRQGQSHGFALEAAIVTRSDILKPRKGAAVLSLQRACYEGILQVTDTELLKASLAAGVGPGKAFGCGLLSLGQI</sequence>
<dbReference type="RefSeq" id="WP_122244773.1">
    <property type="nucleotide sequence ID" value="NZ_RDQJ01000007.1"/>
</dbReference>
<gene>
    <name evidence="1" type="primary">cas6e</name>
    <name evidence="1" type="ORF">EBQ34_06885</name>
</gene>
<dbReference type="CDD" id="cd09727">
    <property type="entry name" value="Cas6_I-E"/>
    <property type="match status" value="1"/>
</dbReference>